<sequence length="204" mass="22624">MTFVPFTPDADTAQQLAQTELSKAMYDHSPNLLERFIQWIFERLTTVTSQLSPGEGGAGNLTVIVVLVLLVIAVIFFAVHHSRATSAPAARQRKQLFDDDRTAVVLFMAADRAEQVGDLDLAVVERFRAIMRLLDERDLIHAFPGMTAQEAAQEGSLKLGHVEAFSACAQLFDDVYYWHRHATAADLESTRELQYVVSSSEAVA</sequence>
<dbReference type="RefSeq" id="WP_307634468.1">
    <property type="nucleotide sequence ID" value="NZ_JAUSQL010000001.1"/>
</dbReference>
<dbReference type="EMBL" id="JAUSQL010000001">
    <property type="protein sequence ID" value="MDP9831846.1"/>
    <property type="molecule type" value="Genomic_DNA"/>
</dbReference>
<accession>A0ABT9PGK3</accession>
<gene>
    <name evidence="3" type="ORF">J2S45_000525</name>
</gene>
<reference evidence="3 4" key="1">
    <citation type="submission" date="2023-07" db="EMBL/GenBank/DDBJ databases">
        <title>Sequencing the genomes of 1000 actinobacteria strains.</title>
        <authorList>
            <person name="Klenk H.-P."/>
        </authorList>
    </citation>
    <scope>NUCLEOTIDE SEQUENCE [LARGE SCALE GENOMIC DNA]</scope>
    <source>
        <strain evidence="3 4">DSM 19515</strain>
    </source>
</reference>
<evidence type="ECO:0000313" key="4">
    <source>
        <dbReference type="Proteomes" id="UP001230145"/>
    </source>
</evidence>
<keyword evidence="1" id="KW-0812">Transmembrane</keyword>
<keyword evidence="1" id="KW-1133">Transmembrane helix</keyword>
<protein>
    <recommendedName>
        <fullName evidence="2">Protein-glutamine gamma-glutamyltransferase-like C-terminal domain-containing protein</fullName>
    </recommendedName>
</protein>
<dbReference type="Proteomes" id="UP001230145">
    <property type="component" value="Unassembled WGS sequence"/>
</dbReference>
<evidence type="ECO:0000259" key="2">
    <source>
        <dbReference type="Pfam" id="PF13559"/>
    </source>
</evidence>
<evidence type="ECO:0000256" key="1">
    <source>
        <dbReference type="SAM" id="Phobius"/>
    </source>
</evidence>
<proteinExistence type="predicted"/>
<name>A0ABT9PGK3_9ACTO</name>
<comment type="caution">
    <text evidence="3">The sequence shown here is derived from an EMBL/GenBank/DDBJ whole genome shotgun (WGS) entry which is preliminary data.</text>
</comment>
<organism evidence="3 4">
    <name type="scientific">Trueperella abortisuis</name>
    <dbReference type="NCBI Taxonomy" id="445930"/>
    <lineage>
        <taxon>Bacteria</taxon>
        <taxon>Bacillati</taxon>
        <taxon>Actinomycetota</taxon>
        <taxon>Actinomycetes</taxon>
        <taxon>Actinomycetales</taxon>
        <taxon>Actinomycetaceae</taxon>
        <taxon>Trueperella</taxon>
    </lineage>
</organism>
<feature type="transmembrane region" description="Helical" evidence="1">
    <location>
        <begin position="58"/>
        <end position="79"/>
    </location>
</feature>
<dbReference type="Pfam" id="PF13559">
    <property type="entry name" value="DUF4129"/>
    <property type="match status" value="1"/>
</dbReference>
<evidence type="ECO:0000313" key="3">
    <source>
        <dbReference type="EMBL" id="MDP9831846.1"/>
    </source>
</evidence>
<feature type="domain" description="Protein-glutamine gamma-glutamyltransferase-like C-terminal" evidence="2">
    <location>
        <begin position="126"/>
        <end position="192"/>
    </location>
</feature>
<dbReference type="InterPro" id="IPR025403">
    <property type="entry name" value="TgpA-like_C"/>
</dbReference>
<keyword evidence="1" id="KW-0472">Membrane</keyword>
<keyword evidence="4" id="KW-1185">Reference proteome</keyword>